<evidence type="ECO:0000259" key="3">
    <source>
        <dbReference type="Pfam" id="PF04967"/>
    </source>
</evidence>
<evidence type="ECO:0000313" key="6">
    <source>
        <dbReference type="Proteomes" id="UP001596388"/>
    </source>
</evidence>
<dbReference type="PANTHER" id="PTHR34236:SF1">
    <property type="entry name" value="DIMETHYL SULFOXIDE REDUCTASE TRANSCRIPTIONAL ACTIVATOR"/>
    <property type="match status" value="1"/>
</dbReference>
<dbReference type="EMBL" id="JBHTAG010000003">
    <property type="protein sequence ID" value="MFC7098444.1"/>
    <property type="molecule type" value="Genomic_DNA"/>
</dbReference>
<dbReference type="RefSeq" id="WP_276237040.1">
    <property type="nucleotide sequence ID" value="NZ_CP119989.1"/>
</dbReference>
<dbReference type="AlphaFoldDB" id="A0ABD5WXZ0"/>
<sequence>MTVYAEFTIAAAEFTLGQVLARDPNTHVEMERVVPSSGLVMPYVWVHGGDFPAFESAIGSADSVGSLTQLDVVGGSALYRVAWEEHDESLVAGLAETGATVLTARGADVWHFRIRFEDHGGLTAFHNFCKERAISFTLDRVYTLSEVHTGLRRFGLTDPQREALSLAVERGYFEVPRRTTLTEIGERLGVTEQSASESVRRGADAVLKQVVLDSNGDEQ</sequence>
<proteinExistence type="predicted"/>
<feature type="domain" description="HTH bat-type" evidence="3">
    <location>
        <begin position="156"/>
        <end position="201"/>
    </location>
</feature>
<evidence type="ECO:0000256" key="1">
    <source>
        <dbReference type="ARBA" id="ARBA00023015"/>
    </source>
</evidence>
<dbReference type="Pfam" id="PF15915">
    <property type="entry name" value="BAT"/>
    <property type="match status" value="1"/>
</dbReference>
<feature type="domain" description="Bacterioopsin transcriptional activator GAF and HTH associated" evidence="4">
    <location>
        <begin position="6"/>
        <end position="138"/>
    </location>
</feature>
<dbReference type="Proteomes" id="UP001596388">
    <property type="component" value="Unassembled WGS sequence"/>
</dbReference>
<keyword evidence="6" id="KW-1185">Reference proteome</keyword>
<dbReference type="GeneID" id="79270628"/>
<protein>
    <submittedName>
        <fullName evidence="5">Helix-turn-helix domain-containing protein</fullName>
    </submittedName>
</protein>
<evidence type="ECO:0000256" key="2">
    <source>
        <dbReference type="ARBA" id="ARBA00023163"/>
    </source>
</evidence>
<name>A0ABD5WXZ0_9EURY</name>
<reference evidence="5 6" key="1">
    <citation type="journal article" date="2019" name="Int. J. Syst. Evol. Microbiol.">
        <title>The Global Catalogue of Microorganisms (GCM) 10K type strain sequencing project: providing services to taxonomists for standard genome sequencing and annotation.</title>
        <authorList>
            <consortium name="The Broad Institute Genomics Platform"/>
            <consortium name="The Broad Institute Genome Sequencing Center for Infectious Disease"/>
            <person name="Wu L."/>
            <person name="Ma J."/>
        </authorList>
    </citation>
    <scope>NUCLEOTIDE SEQUENCE [LARGE SCALE GENOMIC DNA]</scope>
    <source>
        <strain evidence="5 6">DT55</strain>
    </source>
</reference>
<dbReference type="Pfam" id="PF04967">
    <property type="entry name" value="HTH_10"/>
    <property type="match status" value="1"/>
</dbReference>
<dbReference type="InterPro" id="IPR007050">
    <property type="entry name" value="HTH_bacterioopsin"/>
</dbReference>
<organism evidence="5 6">
    <name type="scientific">Halobaculum marinum</name>
    <dbReference type="NCBI Taxonomy" id="3031996"/>
    <lineage>
        <taxon>Archaea</taxon>
        <taxon>Methanobacteriati</taxon>
        <taxon>Methanobacteriota</taxon>
        <taxon>Stenosarchaea group</taxon>
        <taxon>Halobacteria</taxon>
        <taxon>Halobacteriales</taxon>
        <taxon>Haloferacaceae</taxon>
        <taxon>Halobaculum</taxon>
    </lineage>
</organism>
<dbReference type="PANTHER" id="PTHR34236">
    <property type="entry name" value="DIMETHYL SULFOXIDE REDUCTASE TRANSCRIPTIONAL ACTIVATOR"/>
    <property type="match status" value="1"/>
</dbReference>
<evidence type="ECO:0000313" key="5">
    <source>
        <dbReference type="EMBL" id="MFC7098444.1"/>
    </source>
</evidence>
<accession>A0ABD5WXZ0</accession>
<evidence type="ECO:0000259" key="4">
    <source>
        <dbReference type="Pfam" id="PF15915"/>
    </source>
</evidence>
<keyword evidence="2" id="KW-0804">Transcription</keyword>
<dbReference type="InterPro" id="IPR031803">
    <property type="entry name" value="BAT_GAF/HTH-assoc"/>
</dbReference>
<keyword evidence="1" id="KW-0805">Transcription regulation</keyword>
<comment type="caution">
    <text evidence="5">The sequence shown here is derived from an EMBL/GenBank/DDBJ whole genome shotgun (WGS) entry which is preliminary data.</text>
</comment>
<gene>
    <name evidence="5" type="ORF">ACFQKD_14135</name>
</gene>